<evidence type="ECO:0000256" key="9">
    <source>
        <dbReference type="ARBA" id="ARBA00059620"/>
    </source>
</evidence>
<dbReference type="InterPro" id="IPR020904">
    <property type="entry name" value="Sc_DH/Rdtase_CS"/>
</dbReference>
<dbReference type="InterPro" id="IPR002347">
    <property type="entry name" value="SDR_fam"/>
</dbReference>
<dbReference type="PANTHER" id="PTHR24322:SF736">
    <property type="entry name" value="RETINOL DEHYDROGENASE 10"/>
    <property type="match status" value="1"/>
</dbReference>
<dbReference type="PRINTS" id="PR00081">
    <property type="entry name" value="GDHRDH"/>
</dbReference>
<reference evidence="14 15" key="1">
    <citation type="journal article" date="2024" name="Insects">
        <title>An Improved Chromosome-Level Genome Assembly of the Firefly Pyrocoelia pectoralis.</title>
        <authorList>
            <person name="Fu X."/>
            <person name="Meyer-Rochow V.B."/>
            <person name="Ballantyne L."/>
            <person name="Zhu X."/>
        </authorList>
    </citation>
    <scope>NUCLEOTIDE SEQUENCE [LARGE SCALE GENOMIC DNA]</scope>
    <source>
        <strain evidence="14">XCY_ONT2</strain>
    </source>
</reference>
<comment type="function">
    <text evidence="9">Catalyzes the reduction of all-trans-retinal to all-trans-retinol in the presence of NADPH.</text>
</comment>
<organism evidence="14 15">
    <name type="scientific">Pyrocoelia pectoralis</name>
    <dbReference type="NCBI Taxonomy" id="417401"/>
    <lineage>
        <taxon>Eukaryota</taxon>
        <taxon>Metazoa</taxon>
        <taxon>Ecdysozoa</taxon>
        <taxon>Arthropoda</taxon>
        <taxon>Hexapoda</taxon>
        <taxon>Insecta</taxon>
        <taxon>Pterygota</taxon>
        <taxon>Neoptera</taxon>
        <taxon>Endopterygota</taxon>
        <taxon>Coleoptera</taxon>
        <taxon>Polyphaga</taxon>
        <taxon>Elateriformia</taxon>
        <taxon>Elateroidea</taxon>
        <taxon>Lampyridae</taxon>
        <taxon>Lampyrinae</taxon>
        <taxon>Pyrocoelia</taxon>
    </lineage>
</organism>
<dbReference type="CDD" id="cd05339">
    <property type="entry name" value="17beta-HSDXI-like_SDR_c"/>
    <property type="match status" value="1"/>
</dbReference>
<dbReference type="GO" id="GO:0052650">
    <property type="term" value="F:all-trans-retinol dehydrogenase (NADP+) activity"/>
    <property type="evidence" value="ECO:0007669"/>
    <property type="project" value="UniProtKB-ARBA"/>
</dbReference>
<evidence type="ECO:0000313" key="14">
    <source>
        <dbReference type="EMBL" id="KAK5645113.1"/>
    </source>
</evidence>
<evidence type="ECO:0000256" key="8">
    <source>
        <dbReference type="ARBA" id="ARBA00023136"/>
    </source>
</evidence>
<dbReference type="Proteomes" id="UP001329430">
    <property type="component" value="Chromosome 4"/>
</dbReference>
<dbReference type="SUPFAM" id="SSF51735">
    <property type="entry name" value="NAD(P)-binding Rossmann-fold domains"/>
    <property type="match status" value="1"/>
</dbReference>
<keyword evidence="3 13" id="KW-0812">Transmembrane</keyword>
<evidence type="ECO:0000256" key="12">
    <source>
        <dbReference type="RuleBase" id="RU000363"/>
    </source>
</evidence>
<dbReference type="PROSITE" id="PS00061">
    <property type="entry name" value="ADH_SHORT"/>
    <property type="match status" value="1"/>
</dbReference>
<dbReference type="PRINTS" id="PR00080">
    <property type="entry name" value="SDRFAMILY"/>
</dbReference>
<keyword evidence="15" id="KW-1185">Reference proteome</keyword>
<evidence type="ECO:0000256" key="3">
    <source>
        <dbReference type="ARBA" id="ARBA00022692"/>
    </source>
</evidence>
<feature type="transmembrane region" description="Helical" evidence="13">
    <location>
        <begin position="20"/>
        <end position="43"/>
    </location>
</feature>
<protein>
    <recommendedName>
        <fullName evidence="10">Short-chain dehydrogenase/reductase 3</fullName>
    </recommendedName>
    <alternativeName>
        <fullName evidence="11">Retinal short-chain dehydrogenase/reductase 1</fullName>
    </alternativeName>
</protein>
<dbReference type="GO" id="GO:0016020">
    <property type="term" value="C:membrane"/>
    <property type="evidence" value="ECO:0007669"/>
    <property type="project" value="UniProtKB-SubCell"/>
</dbReference>
<evidence type="ECO:0000256" key="11">
    <source>
        <dbReference type="ARBA" id="ARBA00082544"/>
    </source>
</evidence>
<keyword evidence="5 13" id="KW-1133">Transmembrane helix</keyword>
<proteinExistence type="inferred from homology"/>
<keyword evidence="8 13" id="KW-0472">Membrane</keyword>
<comment type="similarity">
    <text evidence="2 12">Belongs to the short-chain dehydrogenases/reductases (SDR) family.</text>
</comment>
<comment type="subcellular location">
    <subcellularLocation>
        <location evidence="1">Membrane</location>
        <topology evidence="1">Multi-pass membrane protein</topology>
    </subcellularLocation>
</comment>
<evidence type="ECO:0000256" key="10">
    <source>
        <dbReference type="ARBA" id="ARBA00068717"/>
    </source>
</evidence>
<evidence type="ECO:0000256" key="1">
    <source>
        <dbReference type="ARBA" id="ARBA00004141"/>
    </source>
</evidence>
<accession>A0AAN7ZNQ4</accession>
<dbReference type="FunFam" id="3.40.50.720:FF:000131">
    <property type="entry name" value="Short-chain dehydrogenase/reductase 3"/>
    <property type="match status" value="1"/>
</dbReference>
<gene>
    <name evidence="14" type="ORF">RI129_006413</name>
</gene>
<evidence type="ECO:0000256" key="13">
    <source>
        <dbReference type="SAM" id="Phobius"/>
    </source>
</evidence>
<evidence type="ECO:0000256" key="4">
    <source>
        <dbReference type="ARBA" id="ARBA00022857"/>
    </source>
</evidence>
<evidence type="ECO:0000313" key="15">
    <source>
        <dbReference type="Proteomes" id="UP001329430"/>
    </source>
</evidence>
<keyword evidence="7" id="KW-0443">Lipid metabolism</keyword>
<keyword evidence="4" id="KW-0521">NADP</keyword>
<keyword evidence="6" id="KW-0560">Oxidoreductase</keyword>
<evidence type="ECO:0000256" key="7">
    <source>
        <dbReference type="ARBA" id="ARBA00023098"/>
    </source>
</evidence>
<dbReference type="EMBL" id="JAVRBK010000004">
    <property type="protein sequence ID" value="KAK5645113.1"/>
    <property type="molecule type" value="Genomic_DNA"/>
</dbReference>
<dbReference type="PANTHER" id="PTHR24322">
    <property type="entry name" value="PKSB"/>
    <property type="match status" value="1"/>
</dbReference>
<comment type="caution">
    <text evidence="14">The sequence shown here is derived from an EMBL/GenBank/DDBJ whole genome shotgun (WGS) entry which is preliminary data.</text>
</comment>
<dbReference type="AlphaFoldDB" id="A0AAN7ZNQ4"/>
<evidence type="ECO:0000256" key="2">
    <source>
        <dbReference type="ARBA" id="ARBA00006484"/>
    </source>
</evidence>
<name>A0AAN7ZNQ4_9COLE</name>
<dbReference type="Gene3D" id="3.40.50.720">
    <property type="entry name" value="NAD(P)-binding Rossmann-like Domain"/>
    <property type="match status" value="1"/>
</dbReference>
<evidence type="ECO:0000256" key="5">
    <source>
        <dbReference type="ARBA" id="ARBA00022989"/>
    </source>
</evidence>
<dbReference type="Pfam" id="PF00106">
    <property type="entry name" value="adh_short"/>
    <property type="match status" value="1"/>
</dbReference>
<dbReference type="GO" id="GO:0005811">
    <property type="term" value="C:lipid droplet"/>
    <property type="evidence" value="ECO:0007669"/>
    <property type="project" value="TreeGrafter"/>
</dbReference>
<sequence>MNHTTETTENNCKRGKVMSVLSLIVEIHGMILAIIWEILVATYRSLIPIPKKPVKGEVVLVTGAGNGLGREIALLYASKGATAVCLDIDEEHNKETVEIAKNLGYCKAYHYTCDVTDCAKVHAVVDRIKEEVGEVTILINNAGIMPTRLFHEQTKEQIEQTFNVNLLGYHWTIKAILPSMLKDKRGHIVSISSLCGFEGMPHLVPYCSSKFGVRGLMSSLRRELDFHEQFYIKTTALYPYYMDTGLLKKPNIRFPTLMPILKPSDVAKCVMECQRRDVLERMIPKEFAILHKIITVLPHEAEKIFVKFFNTYLESD</sequence>
<evidence type="ECO:0000256" key="6">
    <source>
        <dbReference type="ARBA" id="ARBA00023002"/>
    </source>
</evidence>
<dbReference type="InterPro" id="IPR036291">
    <property type="entry name" value="NAD(P)-bd_dom_sf"/>
</dbReference>